<dbReference type="Gene3D" id="6.10.280.80">
    <property type="entry name" value="NCX, peripheral helical region"/>
    <property type="match status" value="1"/>
</dbReference>
<evidence type="ECO:0000256" key="5">
    <source>
        <dbReference type="SAM" id="Phobius"/>
    </source>
</evidence>
<dbReference type="InterPro" id="IPR004837">
    <property type="entry name" value="NaCa_Exmemb"/>
</dbReference>
<dbReference type="OrthoDB" id="9794225at2"/>
<evidence type="ECO:0000256" key="2">
    <source>
        <dbReference type="ARBA" id="ARBA00022692"/>
    </source>
</evidence>
<feature type="transmembrane region" description="Helical" evidence="5">
    <location>
        <begin position="143"/>
        <end position="164"/>
    </location>
</feature>
<organism evidence="7 8">
    <name type="scientific">Hallella colorans</name>
    <dbReference type="NCBI Taxonomy" id="1703337"/>
    <lineage>
        <taxon>Bacteria</taxon>
        <taxon>Pseudomonadati</taxon>
        <taxon>Bacteroidota</taxon>
        <taxon>Bacteroidia</taxon>
        <taxon>Bacteroidales</taxon>
        <taxon>Prevotellaceae</taxon>
        <taxon>Hallella</taxon>
    </lineage>
</organism>
<name>A0A2U0ULW3_9BACT</name>
<keyword evidence="2 5" id="KW-0812">Transmembrane</keyword>
<gene>
    <name evidence="7" type="ORF">C7379_102127</name>
</gene>
<keyword evidence="8" id="KW-1185">Reference proteome</keyword>
<feature type="transmembrane region" description="Helical" evidence="5">
    <location>
        <begin position="118"/>
        <end position="137"/>
    </location>
</feature>
<dbReference type="InterPro" id="IPR044880">
    <property type="entry name" value="NCX_ion-bd_dom_sf"/>
</dbReference>
<dbReference type="Proteomes" id="UP000245870">
    <property type="component" value="Unassembled WGS sequence"/>
</dbReference>
<dbReference type="GO" id="GO:0005886">
    <property type="term" value="C:plasma membrane"/>
    <property type="evidence" value="ECO:0007669"/>
    <property type="project" value="TreeGrafter"/>
</dbReference>
<dbReference type="PANTHER" id="PTHR10846">
    <property type="entry name" value="SODIUM/POTASSIUM/CALCIUM EXCHANGER"/>
    <property type="match status" value="1"/>
</dbReference>
<dbReference type="NCBIfam" id="TIGR00367">
    <property type="entry name" value="calcium/sodium antiporter"/>
    <property type="match status" value="1"/>
</dbReference>
<dbReference type="EMBL" id="QENY01000002">
    <property type="protein sequence ID" value="PVX58608.1"/>
    <property type="molecule type" value="Genomic_DNA"/>
</dbReference>
<comment type="caution">
    <text evidence="7">The sequence shown here is derived from an EMBL/GenBank/DDBJ whole genome shotgun (WGS) entry which is preliminary data.</text>
</comment>
<dbReference type="PANTHER" id="PTHR10846:SF8">
    <property type="entry name" value="INNER MEMBRANE PROTEIN YRBG"/>
    <property type="match status" value="1"/>
</dbReference>
<dbReference type="GO" id="GO:0005262">
    <property type="term" value="F:calcium channel activity"/>
    <property type="evidence" value="ECO:0007669"/>
    <property type="project" value="TreeGrafter"/>
</dbReference>
<evidence type="ECO:0000256" key="4">
    <source>
        <dbReference type="ARBA" id="ARBA00023136"/>
    </source>
</evidence>
<keyword evidence="3 5" id="KW-1133">Transmembrane helix</keyword>
<evidence type="ECO:0000256" key="1">
    <source>
        <dbReference type="ARBA" id="ARBA00004141"/>
    </source>
</evidence>
<proteinExistence type="predicted"/>
<feature type="transmembrane region" description="Helical" evidence="5">
    <location>
        <begin position="217"/>
        <end position="240"/>
    </location>
</feature>
<feature type="domain" description="Sodium/calcium exchanger membrane region" evidence="6">
    <location>
        <begin position="183"/>
        <end position="322"/>
    </location>
</feature>
<dbReference type="Gene3D" id="1.20.1420.30">
    <property type="entry name" value="NCX, central ion-binding region"/>
    <property type="match status" value="1"/>
</dbReference>
<accession>A0A2U0ULW3</accession>
<evidence type="ECO:0000259" key="6">
    <source>
        <dbReference type="Pfam" id="PF01699"/>
    </source>
</evidence>
<sequence>MQMLPLFTFAASQLWLQVVLFVAGIVIVLWGADRLTDGAVGLAERMGVPQIVIGLTIVSIGTSMPEFFVSLMSAINGTPDLAVGNVVGSNIFNTALIVGVAAMICPIHILPATVKKDMPFTIIASVVLLVMCFDSSISRIDALLLFAMFGMFMYITLKGARANFGQGSDGGSVKKRPMAVSRSVAFLVVGLACLVLGSNVFVDNASAIAANLGMSEALIGLTIVACGTSLPELATTVVAARRGNSGIAIGNVLGSNVFNILMILGLTGLISPMDIQGITSVDLGALLLSIVVLWLFSFTKYRVERWEGALLTTGFLGYMAYLVSQAA</sequence>
<dbReference type="Pfam" id="PF01699">
    <property type="entry name" value="Na_Ca_ex"/>
    <property type="match status" value="2"/>
</dbReference>
<feature type="transmembrane region" description="Helical" evidence="5">
    <location>
        <begin position="184"/>
        <end position="202"/>
    </location>
</feature>
<dbReference type="GO" id="GO:0006874">
    <property type="term" value="P:intracellular calcium ion homeostasis"/>
    <property type="evidence" value="ECO:0007669"/>
    <property type="project" value="TreeGrafter"/>
</dbReference>
<evidence type="ECO:0000313" key="7">
    <source>
        <dbReference type="EMBL" id="PVX58608.1"/>
    </source>
</evidence>
<feature type="transmembrane region" description="Helical" evidence="5">
    <location>
        <begin position="252"/>
        <end position="271"/>
    </location>
</feature>
<reference evidence="7 8" key="1">
    <citation type="submission" date="2018-05" db="EMBL/GenBank/DDBJ databases">
        <title>Genomic Encyclopedia of Type Strains, Phase IV (KMG-IV): sequencing the most valuable type-strain genomes for metagenomic binning, comparative biology and taxonomic classification.</title>
        <authorList>
            <person name="Goeker M."/>
        </authorList>
    </citation>
    <scope>NUCLEOTIDE SEQUENCE [LARGE SCALE GENOMIC DNA]</scope>
    <source>
        <strain evidence="7 8">DSM 100333</strain>
    </source>
</reference>
<dbReference type="RefSeq" id="WP_116615696.1">
    <property type="nucleotide sequence ID" value="NZ_CAMPWS010000004.1"/>
</dbReference>
<keyword evidence="4 5" id="KW-0472">Membrane</keyword>
<protein>
    <submittedName>
        <fullName evidence="7">Cation:H+ antiporter</fullName>
    </submittedName>
</protein>
<feature type="transmembrane region" description="Helical" evidence="5">
    <location>
        <begin position="6"/>
        <end position="30"/>
    </location>
</feature>
<feature type="transmembrane region" description="Helical" evidence="5">
    <location>
        <begin position="51"/>
        <end position="71"/>
    </location>
</feature>
<feature type="transmembrane region" description="Helical" evidence="5">
    <location>
        <begin position="91"/>
        <end position="111"/>
    </location>
</feature>
<feature type="domain" description="Sodium/calcium exchanger membrane region" evidence="6">
    <location>
        <begin position="18"/>
        <end position="157"/>
    </location>
</feature>
<evidence type="ECO:0000256" key="3">
    <source>
        <dbReference type="ARBA" id="ARBA00022989"/>
    </source>
</evidence>
<dbReference type="InterPro" id="IPR004481">
    <property type="entry name" value="K/Na/Ca-exchanger"/>
</dbReference>
<dbReference type="GO" id="GO:0008273">
    <property type="term" value="F:calcium, potassium:sodium antiporter activity"/>
    <property type="evidence" value="ECO:0007669"/>
    <property type="project" value="TreeGrafter"/>
</dbReference>
<dbReference type="AlphaFoldDB" id="A0A2U0ULW3"/>
<evidence type="ECO:0000313" key="8">
    <source>
        <dbReference type="Proteomes" id="UP000245870"/>
    </source>
</evidence>
<comment type="subcellular location">
    <subcellularLocation>
        <location evidence="1">Membrane</location>
        <topology evidence="1">Multi-pass membrane protein</topology>
    </subcellularLocation>
</comment>
<feature type="transmembrane region" description="Helical" evidence="5">
    <location>
        <begin position="277"/>
        <end position="296"/>
    </location>
</feature>